<evidence type="ECO:0000256" key="4">
    <source>
        <dbReference type="ARBA" id="ARBA00022989"/>
    </source>
</evidence>
<keyword evidence="7 13" id="KW-0675">Receptor</keyword>
<evidence type="ECO:0000256" key="3">
    <source>
        <dbReference type="ARBA" id="ARBA00022692"/>
    </source>
</evidence>
<sequence length="314" mass="34974">MSLNDTYPHGAEEEFDVYNSATIRVISIFFICLAFIFIGFSLFGNTLSVWVLLRKKNKTPNTVCLLALSAWDVGVCIFLALFVLTPVIFEVTETLIIVVGIFQIMGDLCVKGSTFTTCAISMQRVIAVFWPLRFSQVVTMSRTYIVCFGVIPGLLLIEAFTYYKQATEHLTLYYLPAGLILVFANLATTIKLIQIRKQRSTMTRSEVKNRKATIMLLTISGFHVLYLITVLLMVQTAGLFATFFTIVYLNLLAIRPSLNVIIYCVFGQRIRDGFKKLCCFWVCLCKRGENRGDVGGGSTSQGQEGSGLSATTGI</sequence>
<dbReference type="PANTHER" id="PTHR24246:SF27">
    <property type="entry name" value="ADENOSINE RECEPTOR, ISOFORM A"/>
    <property type="match status" value="1"/>
</dbReference>
<evidence type="ECO:0000259" key="12">
    <source>
        <dbReference type="PROSITE" id="PS50262"/>
    </source>
</evidence>
<dbReference type="EMBL" id="LNIX01000013">
    <property type="protein sequence ID" value="OXA47206.1"/>
    <property type="molecule type" value="Genomic_DNA"/>
</dbReference>
<dbReference type="InterPro" id="IPR019430">
    <property type="entry name" value="7TM_GPCR_serpentine_rcpt_Srx"/>
</dbReference>
<dbReference type="PROSITE" id="PS50262">
    <property type="entry name" value="G_PROTEIN_RECEP_F1_2"/>
    <property type="match status" value="1"/>
</dbReference>
<evidence type="ECO:0000256" key="1">
    <source>
        <dbReference type="ARBA" id="ARBA00004651"/>
    </source>
</evidence>
<organism evidence="13 14">
    <name type="scientific">Folsomia candida</name>
    <name type="common">Springtail</name>
    <dbReference type="NCBI Taxonomy" id="158441"/>
    <lineage>
        <taxon>Eukaryota</taxon>
        <taxon>Metazoa</taxon>
        <taxon>Ecdysozoa</taxon>
        <taxon>Arthropoda</taxon>
        <taxon>Hexapoda</taxon>
        <taxon>Collembola</taxon>
        <taxon>Entomobryomorpha</taxon>
        <taxon>Isotomoidea</taxon>
        <taxon>Isotomidae</taxon>
        <taxon>Proisotominae</taxon>
        <taxon>Folsomia</taxon>
    </lineage>
</organism>
<dbReference type="Pfam" id="PF10328">
    <property type="entry name" value="7TM_GPCR_Srx"/>
    <property type="match status" value="1"/>
</dbReference>
<feature type="transmembrane region" description="Helical" evidence="11">
    <location>
        <begin position="143"/>
        <end position="161"/>
    </location>
</feature>
<dbReference type="InterPro" id="IPR017452">
    <property type="entry name" value="GPCR_Rhodpsn_7TM"/>
</dbReference>
<evidence type="ECO:0000313" key="13">
    <source>
        <dbReference type="EMBL" id="OXA47206.1"/>
    </source>
</evidence>
<keyword evidence="9" id="KW-0807">Transducer</keyword>
<comment type="caution">
    <text evidence="13">The sequence shown here is derived from an EMBL/GenBank/DDBJ whole genome shotgun (WGS) entry which is preliminary data.</text>
</comment>
<dbReference type="GO" id="GO:0004930">
    <property type="term" value="F:G protein-coupled receptor activity"/>
    <property type="evidence" value="ECO:0007669"/>
    <property type="project" value="UniProtKB-KW"/>
</dbReference>
<keyword evidence="8" id="KW-0325">Glycoprotein</keyword>
<evidence type="ECO:0000256" key="8">
    <source>
        <dbReference type="ARBA" id="ARBA00023180"/>
    </source>
</evidence>
<evidence type="ECO:0000256" key="7">
    <source>
        <dbReference type="ARBA" id="ARBA00023170"/>
    </source>
</evidence>
<proteinExistence type="predicted"/>
<dbReference type="AlphaFoldDB" id="A0A226DSL7"/>
<feature type="compositionally biased region" description="Low complexity" evidence="10">
    <location>
        <begin position="300"/>
        <end position="314"/>
    </location>
</feature>
<reference evidence="13 14" key="1">
    <citation type="submission" date="2015-12" db="EMBL/GenBank/DDBJ databases">
        <title>The genome of Folsomia candida.</title>
        <authorList>
            <person name="Faddeeva A."/>
            <person name="Derks M.F."/>
            <person name="Anvar Y."/>
            <person name="Smit S."/>
            <person name="Van Straalen N."/>
            <person name="Roelofs D."/>
        </authorList>
    </citation>
    <scope>NUCLEOTIDE SEQUENCE [LARGE SCALE GENOMIC DNA]</scope>
    <source>
        <strain evidence="13 14">VU population</strain>
        <tissue evidence="13">Whole body</tissue>
    </source>
</reference>
<feature type="transmembrane region" description="Helical" evidence="11">
    <location>
        <begin position="214"/>
        <end position="234"/>
    </location>
</feature>
<dbReference type="SUPFAM" id="SSF81321">
    <property type="entry name" value="Family A G protein-coupled receptor-like"/>
    <property type="match status" value="1"/>
</dbReference>
<evidence type="ECO:0000256" key="2">
    <source>
        <dbReference type="ARBA" id="ARBA00022475"/>
    </source>
</evidence>
<accession>A0A226DSL7</accession>
<dbReference type="GO" id="GO:0005886">
    <property type="term" value="C:plasma membrane"/>
    <property type="evidence" value="ECO:0007669"/>
    <property type="project" value="UniProtKB-SubCell"/>
</dbReference>
<feature type="transmembrane region" description="Helical" evidence="11">
    <location>
        <begin position="65"/>
        <end position="89"/>
    </location>
</feature>
<protein>
    <submittedName>
        <fullName evidence="13">FMRFamide receptor</fullName>
    </submittedName>
</protein>
<evidence type="ECO:0000256" key="9">
    <source>
        <dbReference type="ARBA" id="ARBA00023224"/>
    </source>
</evidence>
<feature type="transmembrane region" description="Helical" evidence="11">
    <location>
        <begin position="95"/>
        <end position="122"/>
    </location>
</feature>
<comment type="subcellular location">
    <subcellularLocation>
        <location evidence="1">Cell membrane</location>
        <topology evidence="1">Multi-pass membrane protein</topology>
    </subcellularLocation>
</comment>
<evidence type="ECO:0000256" key="5">
    <source>
        <dbReference type="ARBA" id="ARBA00023040"/>
    </source>
</evidence>
<keyword evidence="6 11" id="KW-0472">Membrane</keyword>
<evidence type="ECO:0000256" key="10">
    <source>
        <dbReference type="SAM" id="MobiDB-lite"/>
    </source>
</evidence>
<name>A0A226DSL7_FOLCA</name>
<evidence type="ECO:0000256" key="6">
    <source>
        <dbReference type="ARBA" id="ARBA00023136"/>
    </source>
</evidence>
<feature type="transmembrane region" description="Helical" evidence="11">
    <location>
        <begin position="240"/>
        <end position="266"/>
    </location>
</feature>
<dbReference type="PANTHER" id="PTHR24246">
    <property type="entry name" value="OLFACTORY RECEPTOR AND ADENOSINE RECEPTOR"/>
    <property type="match status" value="1"/>
</dbReference>
<dbReference type="Proteomes" id="UP000198287">
    <property type="component" value="Unassembled WGS sequence"/>
</dbReference>
<evidence type="ECO:0000313" key="14">
    <source>
        <dbReference type="Proteomes" id="UP000198287"/>
    </source>
</evidence>
<keyword evidence="5" id="KW-0297">G-protein coupled receptor</keyword>
<gene>
    <name evidence="13" type="ORF">Fcan01_17994</name>
</gene>
<feature type="region of interest" description="Disordered" evidence="10">
    <location>
        <begin position="293"/>
        <end position="314"/>
    </location>
</feature>
<feature type="domain" description="G-protein coupled receptors family 1 profile" evidence="12">
    <location>
        <begin position="44"/>
        <end position="263"/>
    </location>
</feature>
<dbReference type="OrthoDB" id="6276488at2759"/>
<keyword evidence="2" id="KW-1003">Cell membrane</keyword>
<keyword evidence="14" id="KW-1185">Reference proteome</keyword>
<keyword evidence="3 11" id="KW-0812">Transmembrane</keyword>
<feature type="transmembrane region" description="Helical" evidence="11">
    <location>
        <begin position="25"/>
        <end position="53"/>
    </location>
</feature>
<evidence type="ECO:0000256" key="11">
    <source>
        <dbReference type="SAM" id="Phobius"/>
    </source>
</evidence>
<feature type="transmembrane region" description="Helical" evidence="11">
    <location>
        <begin position="173"/>
        <end position="193"/>
    </location>
</feature>
<dbReference type="Gene3D" id="1.20.1070.10">
    <property type="entry name" value="Rhodopsin 7-helix transmembrane proteins"/>
    <property type="match status" value="2"/>
</dbReference>
<keyword evidence="4 11" id="KW-1133">Transmembrane helix</keyword>